<keyword evidence="2" id="KW-0496">Mitochondrion</keyword>
<sequence length="51" mass="6352">MPQLAPINWTFLFIMFWSIMLINTSIMWWNNNNTYTFTKNKESMLKINYNW</sequence>
<feature type="transmembrane region" description="Helical" evidence="1">
    <location>
        <begin position="6"/>
        <end position="29"/>
    </location>
</feature>
<reference evidence="2" key="1">
    <citation type="journal article" date="2021" name="Commun. Biol.">
        <title>Phylogenomics illuminates the evolution of bobtail and bottletail squid (order Sepiolida).</title>
        <authorList>
            <person name="Sanchez G."/>
            <person name="Fernandez-Alvarez F.A."/>
            <person name="Taite M."/>
            <person name="Sugimoto C."/>
            <person name="Jolly J."/>
            <person name="Simakov O."/>
            <person name="Marletaz F."/>
            <person name="Allcock L."/>
            <person name="Rokhsar D.S."/>
        </authorList>
    </citation>
    <scope>NUCLEOTIDE SEQUENCE</scope>
</reference>
<accession>A0A8F5H7R1</accession>
<name>A0A8F5H7R1_9MOLL</name>
<protein>
    <submittedName>
        <fullName evidence="2">ATP synthase F0 subunit 8</fullName>
    </submittedName>
</protein>
<organism evidence="2">
    <name type="scientific">Sepiadariidae sp. GS-2020</name>
    <dbReference type="NCBI Taxonomy" id="2799221"/>
    <lineage>
        <taxon>Eukaryota</taxon>
        <taxon>Metazoa</taxon>
        <taxon>Spiralia</taxon>
        <taxon>Lophotrochozoa</taxon>
        <taxon>Mollusca</taxon>
        <taxon>Cephalopoda</taxon>
        <taxon>Coleoidea</taxon>
        <taxon>Decapodiformes</taxon>
        <taxon>Sepiida</taxon>
        <taxon>Sepiina</taxon>
        <taxon>Sepiadariidae</taxon>
    </lineage>
</organism>
<keyword evidence="1" id="KW-0472">Membrane</keyword>
<keyword evidence="1" id="KW-1133">Transmembrane helix</keyword>
<dbReference type="EMBL" id="MW484941">
    <property type="protein sequence ID" value="QXJ42313.1"/>
    <property type="molecule type" value="Genomic_DNA"/>
</dbReference>
<evidence type="ECO:0000313" key="2">
    <source>
        <dbReference type="EMBL" id="QXJ42313.1"/>
    </source>
</evidence>
<proteinExistence type="predicted"/>
<gene>
    <name evidence="2" type="primary">ATP8</name>
</gene>
<keyword evidence="1" id="KW-0812">Transmembrane</keyword>
<geneLocation type="mitochondrion" evidence="2"/>
<evidence type="ECO:0000256" key="1">
    <source>
        <dbReference type="SAM" id="Phobius"/>
    </source>
</evidence>
<dbReference type="AlphaFoldDB" id="A0A8F5H7R1"/>